<dbReference type="Proteomes" id="UP000032232">
    <property type="component" value="Unassembled WGS sequence"/>
</dbReference>
<gene>
    <name evidence="7" type="ORF">jaqu_34970</name>
</gene>
<dbReference type="RefSeq" id="WP_043920270.1">
    <property type="nucleotide sequence ID" value="NZ_JYFE01000062.1"/>
</dbReference>
<feature type="transmembrane region" description="Helical" evidence="6">
    <location>
        <begin position="122"/>
        <end position="140"/>
    </location>
</feature>
<dbReference type="PATRIC" id="fig|935700.4.peg.3604"/>
<feature type="transmembrane region" description="Helical" evidence="6">
    <location>
        <begin position="266"/>
        <end position="286"/>
    </location>
</feature>
<dbReference type="PROSITE" id="PS51257">
    <property type="entry name" value="PROKAR_LIPOPROTEIN"/>
    <property type="match status" value="1"/>
</dbReference>
<dbReference type="PANTHER" id="PTHR40277">
    <property type="entry name" value="BLL5419 PROTEIN"/>
    <property type="match status" value="1"/>
</dbReference>
<protein>
    <recommendedName>
        <fullName evidence="9">Lysylphosphatidylglycerol synthase TM region</fullName>
    </recommendedName>
</protein>
<keyword evidence="3 6" id="KW-0812">Transmembrane</keyword>
<dbReference type="PANTHER" id="PTHR40277:SF1">
    <property type="entry name" value="BLL5419 PROTEIN"/>
    <property type="match status" value="1"/>
</dbReference>
<evidence type="ECO:0000256" key="2">
    <source>
        <dbReference type="ARBA" id="ARBA00022475"/>
    </source>
</evidence>
<evidence type="ECO:0000256" key="6">
    <source>
        <dbReference type="SAM" id="Phobius"/>
    </source>
</evidence>
<dbReference type="EMBL" id="JYFE01000062">
    <property type="protein sequence ID" value="KIT14781.1"/>
    <property type="molecule type" value="Genomic_DNA"/>
</dbReference>
<dbReference type="InterPro" id="IPR022791">
    <property type="entry name" value="L-PG_synthase/AglD"/>
</dbReference>
<feature type="transmembrane region" description="Helical" evidence="6">
    <location>
        <begin position="188"/>
        <end position="208"/>
    </location>
</feature>
<evidence type="ECO:0008006" key="9">
    <source>
        <dbReference type="Google" id="ProtNLM"/>
    </source>
</evidence>
<dbReference type="STRING" id="935700.jaqu_34970"/>
<feature type="transmembrane region" description="Helical" evidence="6">
    <location>
        <begin position="34"/>
        <end position="53"/>
    </location>
</feature>
<evidence type="ECO:0000256" key="4">
    <source>
        <dbReference type="ARBA" id="ARBA00022989"/>
    </source>
</evidence>
<evidence type="ECO:0000256" key="1">
    <source>
        <dbReference type="ARBA" id="ARBA00004651"/>
    </source>
</evidence>
<evidence type="ECO:0000256" key="3">
    <source>
        <dbReference type="ARBA" id="ARBA00022692"/>
    </source>
</evidence>
<evidence type="ECO:0000313" key="8">
    <source>
        <dbReference type="Proteomes" id="UP000032232"/>
    </source>
</evidence>
<reference evidence="7 8" key="1">
    <citation type="submission" date="2015-02" db="EMBL/GenBank/DDBJ databases">
        <title>Genome Sequence of Jannaschia aquimarina DSM28248, a member of the Roseobacter clade.</title>
        <authorList>
            <person name="Voget S."/>
            <person name="Daniel R."/>
        </authorList>
    </citation>
    <scope>NUCLEOTIDE SEQUENCE [LARGE SCALE GENOMIC DNA]</scope>
    <source>
        <strain evidence="7 8">GSW-M26</strain>
    </source>
</reference>
<keyword evidence="8" id="KW-1185">Reference proteome</keyword>
<organism evidence="7 8">
    <name type="scientific">Jannaschia aquimarina</name>
    <dbReference type="NCBI Taxonomy" id="935700"/>
    <lineage>
        <taxon>Bacteria</taxon>
        <taxon>Pseudomonadati</taxon>
        <taxon>Pseudomonadota</taxon>
        <taxon>Alphaproteobacteria</taxon>
        <taxon>Rhodobacterales</taxon>
        <taxon>Roseobacteraceae</taxon>
        <taxon>Jannaschia</taxon>
    </lineage>
</organism>
<dbReference type="AlphaFoldDB" id="A0A0D1ECX5"/>
<name>A0A0D1ECX5_9RHOB</name>
<dbReference type="OrthoDB" id="9126302at2"/>
<dbReference type="GO" id="GO:0005886">
    <property type="term" value="C:plasma membrane"/>
    <property type="evidence" value="ECO:0007669"/>
    <property type="project" value="UniProtKB-SubCell"/>
</dbReference>
<evidence type="ECO:0000256" key="5">
    <source>
        <dbReference type="ARBA" id="ARBA00023136"/>
    </source>
</evidence>
<evidence type="ECO:0000313" key="7">
    <source>
        <dbReference type="EMBL" id="KIT14781.1"/>
    </source>
</evidence>
<dbReference type="Pfam" id="PF03706">
    <property type="entry name" value="LPG_synthase_TM"/>
    <property type="match status" value="1"/>
</dbReference>
<comment type="subcellular location">
    <subcellularLocation>
        <location evidence="1">Cell membrane</location>
        <topology evidence="1">Multi-pass membrane protein</topology>
    </subcellularLocation>
</comment>
<proteinExistence type="predicted"/>
<keyword evidence="2" id="KW-1003">Cell membrane</keyword>
<feature type="transmembrane region" description="Helical" evidence="6">
    <location>
        <begin position="146"/>
        <end position="167"/>
    </location>
</feature>
<feature type="transmembrane region" description="Helical" evidence="6">
    <location>
        <begin position="214"/>
        <end position="233"/>
    </location>
</feature>
<sequence length="305" mass="31030">MTVLRFGAAAALLAACLWLFDGRTIVDRLLTMELGWMLAAVAALLMQTVLMALRWRLVARCLGTEMSAAWALREYGAGQFVNATLPGGVLGDATRAVRARDGRTGLRGAATAVAIERGLGQIGLAVVAGSGLAATILLPGGFTPSLVLTAAMAAVLAVIALLLIAIMQNARGARLIRKCLPSQRVARTQAVLSIAAALLNVAAFAACARATGTLLPTGAALVLIPAILTAMLIPLTIGGWGWREGAAAALFPIVGATPAAGVAAGIAFGTAILLAVLPFAALALCYRPAGRVRPIVGEVEPKGAE</sequence>
<accession>A0A0D1ECX5</accession>
<keyword evidence="5 6" id="KW-0472">Membrane</keyword>
<keyword evidence="4 6" id="KW-1133">Transmembrane helix</keyword>
<comment type="caution">
    <text evidence="7">The sequence shown here is derived from an EMBL/GenBank/DDBJ whole genome shotgun (WGS) entry which is preliminary data.</text>
</comment>